<dbReference type="GO" id="GO:0005634">
    <property type="term" value="C:nucleus"/>
    <property type="evidence" value="ECO:0007669"/>
    <property type="project" value="TreeGrafter"/>
</dbReference>
<feature type="compositionally biased region" description="Pro residues" evidence="1">
    <location>
        <begin position="463"/>
        <end position="474"/>
    </location>
</feature>
<keyword evidence="4" id="KW-1185">Reference proteome</keyword>
<proteinExistence type="predicted"/>
<dbReference type="PANTHER" id="PTHR23098:SF23">
    <property type="entry name" value="MYB-RELATED TRANSCRIPTION FACTOR, PARTNER OF PROFILIN-LIKE ISOFORM X2-RELATED"/>
    <property type="match status" value="1"/>
</dbReference>
<evidence type="ECO:0000313" key="4">
    <source>
        <dbReference type="Proteomes" id="UP001066276"/>
    </source>
</evidence>
<dbReference type="PANTHER" id="PTHR23098">
    <property type="entry name" value="AGAP001331-PA-RELATED"/>
    <property type="match status" value="1"/>
</dbReference>
<feature type="region of interest" description="Disordered" evidence="1">
    <location>
        <begin position="436"/>
        <end position="484"/>
    </location>
</feature>
<evidence type="ECO:0000256" key="1">
    <source>
        <dbReference type="SAM" id="MobiDB-lite"/>
    </source>
</evidence>
<dbReference type="Proteomes" id="UP001066276">
    <property type="component" value="Chromosome 7"/>
</dbReference>
<dbReference type="Pfam" id="PF13873">
    <property type="entry name" value="Myb_DNA-bind_5"/>
    <property type="match status" value="1"/>
</dbReference>
<dbReference type="EMBL" id="JANPWB010000011">
    <property type="protein sequence ID" value="KAJ1127734.1"/>
    <property type="molecule type" value="Genomic_DNA"/>
</dbReference>
<feature type="compositionally biased region" description="Polar residues" evidence="1">
    <location>
        <begin position="259"/>
        <end position="289"/>
    </location>
</feature>
<gene>
    <name evidence="3" type="ORF">NDU88_006127</name>
</gene>
<dbReference type="AlphaFoldDB" id="A0AAV7PKK8"/>
<protein>
    <recommendedName>
        <fullName evidence="2">Myb/SANT-like DNA-binding domain-containing protein</fullName>
    </recommendedName>
</protein>
<name>A0AAV7PKK8_PLEWA</name>
<accession>A0AAV7PKK8</accession>
<sequence length="484" mass="53328">MVEEIVRVEPQLFGAQVQHTTIARKMELWQRIVDRVNAVGQHPRNREDIRKRWNDLRGKVHSMVSRHNIAVQKTGGGPPPTPPEFTAWEEEVLHILHPEGLAGVRGGMDSGKSNLNYYFPLPPHLHASTYPHPHPHPYHTNSFQMYHHHNPPIPTPRPACDHKAWTPITKACPLHTHITPTSHPHKSPHTGMPALGYTDTHPSHEMPHTEPITIPLYPCRTRTPPHRHGGYRDVHPTPEEAPSDDSSSVDLDPDYQPGPSGTSGQSVPHTQPQATPDLTPSGNTSTAPTQRAHASVSRTRQSAVCPPLQGTQVDPPPQQQQGPGGSGSGHTVQGTEAQGNRGTGRAAVRQGGDRPREPTLQEALTTILGAYHHSQETMETVLARFQEIQAQQEERYMGFREELRNIGSAMGTIVLALNQIVTTLQDHVVPQRAPVTSLDHEQPTTSAGASGQEAPTQRQATRTPPPAEEQPPPKRNLRSHKKTE</sequence>
<feature type="compositionally biased region" description="Basic residues" evidence="1">
    <location>
        <begin position="475"/>
        <end position="484"/>
    </location>
</feature>
<reference evidence="3" key="1">
    <citation type="journal article" date="2022" name="bioRxiv">
        <title>Sequencing and chromosome-scale assembly of the giantPleurodeles waltlgenome.</title>
        <authorList>
            <person name="Brown T."/>
            <person name="Elewa A."/>
            <person name="Iarovenko S."/>
            <person name="Subramanian E."/>
            <person name="Araus A.J."/>
            <person name="Petzold A."/>
            <person name="Susuki M."/>
            <person name="Suzuki K.-i.T."/>
            <person name="Hayashi T."/>
            <person name="Toyoda A."/>
            <person name="Oliveira C."/>
            <person name="Osipova E."/>
            <person name="Leigh N.D."/>
            <person name="Simon A."/>
            <person name="Yun M.H."/>
        </authorList>
    </citation>
    <scope>NUCLEOTIDE SEQUENCE</scope>
    <source>
        <strain evidence="3">20211129_DDA</strain>
        <tissue evidence="3">Liver</tissue>
    </source>
</reference>
<evidence type="ECO:0000259" key="2">
    <source>
        <dbReference type="Pfam" id="PF13873"/>
    </source>
</evidence>
<comment type="caution">
    <text evidence="3">The sequence shown here is derived from an EMBL/GenBank/DDBJ whole genome shotgun (WGS) entry which is preliminary data.</text>
</comment>
<evidence type="ECO:0000313" key="3">
    <source>
        <dbReference type="EMBL" id="KAJ1127734.1"/>
    </source>
</evidence>
<feature type="domain" description="Myb/SANT-like DNA-binding" evidence="2">
    <location>
        <begin position="2"/>
        <end position="60"/>
    </location>
</feature>
<dbReference type="InterPro" id="IPR028002">
    <property type="entry name" value="Myb_DNA-bind_5"/>
</dbReference>
<feature type="region of interest" description="Disordered" evidence="1">
    <location>
        <begin position="202"/>
        <end position="357"/>
    </location>
</feature>
<organism evidence="3 4">
    <name type="scientific">Pleurodeles waltl</name>
    <name type="common">Iberian ribbed newt</name>
    <dbReference type="NCBI Taxonomy" id="8319"/>
    <lineage>
        <taxon>Eukaryota</taxon>
        <taxon>Metazoa</taxon>
        <taxon>Chordata</taxon>
        <taxon>Craniata</taxon>
        <taxon>Vertebrata</taxon>
        <taxon>Euteleostomi</taxon>
        <taxon>Amphibia</taxon>
        <taxon>Batrachia</taxon>
        <taxon>Caudata</taxon>
        <taxon>Salamandroidea</taxon>
        <taxon>Salamandridae</taxon>
        <taxon>Pleurodelinae</taxon>
        <taxon>Pleurodeles</taxon>
    </lineage>
</organism>